<dbReference type="CDD" id="cd06062">
    <property type="entry name" value="H2MP_MemB-H2up"/>
    <property type="match status" value="1"/>
</dbReference>
<dbReference type="PANTHER" id="PTHR30302">
    <property type="entry name" value="HYDROGENASE 1 MATURATION PROTEASE"/>
    <property type="match status" value="1"/>
</dbReference>
<sequence length="161" mass="17450">MPGEEKRVVVIGVGNLLLGDDGAGIHAINELKKDSFPACVKIVDGGTAGIDLLYWLEDAGYAVIIDCLEAGEEPGAIFRIPAEEIAFDSSDQIISLHDLNLQEVLHIANQLGKLPPTIIYGIQPGEITFNDQLSHAVNKALPSLINSIKKEINQAIKFFYK</sequence>
<evidence type="ECO:0000256" key="1">
    <source>
        <dbReference type="ARBA" id="ARBA00006814"/>
    </source>
</evidence>
<evidence type="ECO:0000256" key="4">
    <source>
        <dbReference type="ARBA" id="ARBA00022801"/>
    </source>
</evidence>
<gene>
    <name evidence="5" type="ORF">L7E55_13825</name>
</gene>
<dbReference type="PRINTS" id="PR00446">
    <property type="entry name" value="HYDRGNUPTAKE"/>
</dbReference>
<dbReference type="GO" id="GO:0008047">
    <property type="term" value="F:enzyme activator activity"/>
    <property type="evidence" value="ECO:0007669"/>
    <property type="project" value="InterPro"/>
</dbReference>
<dbReference type="PANTHER" id="PTHR30302:SF1">
    <property type="entry name" value="HYDROGENASE 2 MATURATION PROTEASE"/>
    <property type="match status" value="1"/>
</dbReference>
<dbReference type="SUPFAM" id="SSF53163">
    <property type="entry name" value="HybD-like"/>
    <property type="match status" value="1"/>
</dbReference>
<protein>
    <submittedName>
        <fullName evidence="5">HyaD/HybD family hydrogenase maturation endopeptidase</fullName>
    </submittedName>
</protein>
<keyword evidence="6" id="KW-1185">Reference proteome</keyword>
<comment type="similarity">
    <text evidence="1">Belongs to the peptidase A31 family.</text>
</comment>
<dbReference type="Proteomes" id="UP001154312">
    <property type="component" value="Unassembled WGS sequence"/>
</dbReference>
<dbReference type="InterPro" id="IPR023430">
    <property type="entry name" value="Pept_HybD-like_dom_sf"/>
</dbReference>
<dbReference type="RefSeq" id="WP_277444881.1">
    <property type="nucleotide sequence ID" value="NZ_JAKOAV010000030.1"/>
</dbReference>
<dbReference type="AlphaFoldDB" id="A0A9X4H369"/>
<name>A0A9X4H369_9FIRM</name>
<dbReference type="EMBL" id="JAKOAV010000030">
    <property type="protein sequence ID" value="MDF9409420.1"/>
    <property type="molecule type" value="Genomic_DNA"/>
</dbReference>
<dbReference type="GO" id="GO:0004190">
    <property type="term" value="F:aspartic-type endopeptidase activity"/>
    <property type="evidence" value="ECO:0007669"/>
    <property type="project" value="UniProtKB-KW"/>
</dbReference>
<evidence type="ECO:0000256" key="3">
    <source>
        <dbReference type="ARBA" id="ARBA00022750"/>
    </source>
</evidence>
<evidence type="ECO:0000313" key="5">
    <source>
        <dbReference type="EMBL" id="MDF9409420.1"/>
    </source>
</evidence>
<evidence type="ECO:0000256" key="2">
    <source>
        <dbReference type="ARBA" id="ARBA00022670"/>
    </source>
</evidence>
<keyword evidence="2" id="KW-0645">Protease</keyword>
<proteinExistence type="inferred from homology"/>
<reference evidence="5" key="1">
    <citation type="submission" date="2022-02" db="EMBL/GenBank/DDBJ databases">
        <authorList>
            <person name="Leng L."/>
        </authorList>
    </citation>
    <scope>NUCLEOTIDE SEQUENCE</scope>
    <source>
        <strain evidence="5">JI</strain>
    </source>
</reference>
<dbReference type="NCBIfam" id="TIGR00072">
    <property type="entry name" value="hydrog_prot"/>
    <property type="match status" value="1"/>
</dbReference>
<dbReference type="Pfam" id="PF01750">
    <property type="entry name" value="HycI"/>
    <property type="match status" value="1"/>
</dbReference>
<accession>A0A9X4H369</accession>
<comment type="caution">
    <text evidence="5">The sequence shown here is derived from an EMBL/GenBank/DDBJ whole genome shotgun (WGS) entry which is preliminary data.</text>
</comment>
<dbReference type="InterPro" id="IPR000671">
    <property type="entry name" value="Peptidase_A31"/>
</dbReference>
<dbReference type="Gene3D" id="3.40.50.1450">
    <property type="entry name" value="HybD-like"/>
    <property type="match status" value="1"/>
</dbReference>
<keyword evidence="4" id="KW-0378">Hydrolase</keyword>
<evidence type="ECO:0000313" key="6">
    <source>
        <dbReference type="Proteomes" id="UP001154312"/>
    </source>
</evidence>
<keyword evidence="3" id="KW-0064">Aspartyl protease</keyword>
<dbReference type="GO" id="GO:0016485">
    <property type="term" value="P:protein processing"/>
    <property type="evidence" value="ECO:0007669"/>
    <property type="project" value="TreeGrafter"/>
</dbReference>
<organism evidence="5 6">
    <name type="scientific">Pelotomaculum isophthalicicum JI</name>
    <dbReference type="NCBI Taxonomy" id="947010"/>
    <lineage>
        <taxon>Bacteria</taxon>
        <taxon>Bacillati</taxon>
        <taxon>Bacillota</taxon>
        <taxon>Clostridia</taxon>
        <taxon>Eubacteriales</taxon>
        <taxon>Desulfotomaculaceae</taxon>
        <taxon>Pelotomaculum</taxon>
    </lineage>
</organism>